<dbReference type="SUPFAM" id="SSF56784">
    <property type="entry name" value="HAD-like"/>
    <property type="match status" value="1"/>
</dbReference>
<dbReference type="PANTHER" id="PTHR10000:SF25">
    <property type="entry name" value="PHOSPHATASE YKRA-RELATED"/>
    <property type="match status" value="1"/>
</dbReference>
<dbReference type="Gene3D" id="3.40.50.1000">
    <property type="entry name" value="HAD superfamily/HAD-like"/>
    <property type="match status" value="1"/>
</dbReference>
<reference evidence="2" key="1">
    <citation type="submission" date="2017-11" db="EMBL/GenBank/DDBJ databases">
        <authorList>
            <person name="Zhu W."/>
        </authorList>
    </citation>
    <scope>NUCLEOTIDE SEQUENCE [LARGE SCALE GENOMIC DNA]</scope>
    <source>
        <strain evidence="2">CAU 1183</strain>
    </source>
</reference>
<name>A0A3D8Q396_9BACI</name>
<gene>
    <name evidence="1" type="ORF">CWR48_00210</name>
</gene>
<dbReference type="Proteomes" id="UP000257143">
    <property type="component" value="Unassembled WGS sequence"/>
</dbReference>
<proteinExistence type="predicted"/>
<dbReference type="AlphaFoldDB" id="A0A3D8Q396"/>
<protein>
    <submittedName>
        <fullName evidence="1">Cof-type HAD-IIB family hydrolase</fullName>
    </submittedName>
</protein>
<dbReference type="SFLD" id="SFLDS00003">
    <property type="entry name" value="Haloacid_Dehalogenase"/>
    <property type="match status" value="1"/>
</dbReference>
<dbReference type="Gene3D" id="3.30.1240.10">
    <property type="match status" value="1"/>
</dbReference>
<comment type="caution">
    <text evidence="1">The sequence shown here is derived from an EMBL/GenBank/DDBJ whole genome shotgun (WGS) entry which is preliminary data.</text>
</comment>
<organism evidence="1 2">
    <name type="scientific">Oceanobacillus arenosus</name>
    <dbReference type="NCBI Taxonomy" id="1229153"/>
    <lineage>
        <taxon>Bacteria</taxon>
        <taxon>Bacillati</taxon>
        <taxon>Bacillota</taxon>
        <taxon>Bacilli</taxon>
        <taxon>Bacillales</taxon>
        <taxon>Bacillaceae</taxon>
        <taxon>Oceanobacillus</taxon>
    </lineage>
</organism>
<dbReference type="GO" id="GO:0005829">
    <property type="term" value="C:cytosol"/>
    <property type="evidence" value="ECO:0007669"/>
    <property type="project" value="TreeGrafter"/>
</dbReference>
<dbReference type="InterPro" id="IPR023214">
    <property type="entry name" value="HAD_sf"/>
</dbReference>
<dbReference type="Pfam" id="PF08282">
    <property type="entry name" value="Hydrolase_3"/>
    <property type="match status" value="1"/>
</dbReference>
<evidence type="ECO:0000313" key="1">
    <source>
        <dbReference type="EMBL" id="RDW22169.1"/>
    </source>
</evidence>
<keyword evidence="2" id="KW-1185">Reference proteome</keyword>
<dbReference type="SFLD" id="SFLDG01144">
    <property type="entry name" value="C2.B.4:_PGP_Like"/>
    <property type="match status" value="1"/>
</dbReference>
<dbReference type="CDD" id="cd07517">
    <property type="entry name" value="HAD_HPP"/>
    <property type="match status" value="1"/>
</dbReference>
<sequence length="259" mass="29450">MAKKLIFFDIDGTLFDDEKKLPASTKKAIGQLQEQGHEIAIATGRSPFNFKELQEELNIHTYVSFNGQYVVHNNEVVYKNAIDPDKLAELTSFSMENNHPLVYMNEAEWNSNIESHPQVKEAIDSLKVNSKLTYNPNFFEGREIYQALLFCTEENDSMYQNKYAELDFVRWHTYSLDVIPMGGSKANGIEQLVRHLGVDLQDVYAFGDGLNDIEMLKFIPNSIAMGNGHEEAKKVAKYVTKHVGDDGILHGLKMARLLK</sequence>
<dbReference type="InterPro" id="IPR006379">
    <property type="entry name" value="HAD-SF_hydro_IIB"/>
</dbReference>
<dbReference type="OrthoDB" id="9810101at2"/>
<dbReference type="PANTHER" id="PTHR10000">
    <property type="entry name" value="PHOSPHOSERINE PHOSPHATASE"/>
    <property type="match status" value="1"/>
</dbReference>
<evidence type="ECO:0000313" key="2">
    <source>
        <dbReference type="Proteomes" id="UP000257143"/>
    </source>
</evidence>
<dbReference type="NCBIfam" id="TIGR00099">
    <property type="entry name" value="Cof-subfamily"/>
    <property type="match status" value="1"/>
</dbReference>
<accession>A0A3D8Q396</accession>
<dbReference type="GO" id="GO:0016791">
    <property type="term" value="F:phosphatase activity"/>
    <property type="evidence" value="ECO:0007669"/>
    <property type="project" value="TreeGrafter"/>
</dbReference>
<dbReference type="SFLD" id="SFLDG01140">
    <property type="entry name" value="C2.B:_Phosphomannomutase_and_P"/>
    <property type="match status" value="1"/>
</dbReference>
<dbReference type="EMBL" id="PIOC01000001">
    <property type="protein sequence ID" value="RDW22169.1"/>
    <property type="molecule type" value="Genomic_DNA"/>
</dbReference>
<dbReference type="InterPro" id="IPR000150">
    <property type="entry name" value="Cof"/>
</dbReference>
<dbReference type="GO" id="GO:0000287">
    <property type="term" value="F:magnesium ion binding"/>
    <property type="evidence" value="ECO:0007669"/>
    <property type="project" value="TreeGrafter"/>
</dbReference>
<dbReference type="NCBIfam" id="TIGR01484">
    <property type="entry name" value="HAD-SF-IIB"/>
    <property type="match status" value="1"/>
</dbReference>
<dbReference type="InterPro" id="IPR036412">
    <property type="entry name" value="HAD-like_sf"/>
</dbReference>
<dbReference type="RefSeq" id="WP_115771029.1">
    <property type="nucleotide sequence ID" value="NZ_PIOC01000001.1"/>
</dbReference>
<keyword evidence="1" id="KW-0378">Hydrolase</keyword>